<dbReference type="RefSeq" id="WP_013660255.1">
    <property type="nucleotide sequence ID" value="NC_015276.1"/>
</dbReference>
<sequence length="155" mass="18760">MQRPRYVIEEEAPVDPEIEILDATIKLLTPIRAHRLSKREKQWRVQKRALAEAKKRLEEQEKKLLDDRELHLAQREHLKTKNKQQRISRFTLSQWQQEDQDIVNELREIKKQIQDLYDQVEKTQKQLDTAKVDLNQSHLENERLKAFKEAQEDFL</sequence>
<evidence type="ECO:0000313" key="2">
    <source>
        <dbReference type="EMBL" id="ADZ90350.1"/>
    </source>
</evidence>
<feature type="coiled-coil region" evidence="1">
    <location>
        <begin position="40"/>
        <end position="133"/>
    </location>
</feature>
<reference evidence="2 3" key="1">
    <citation type="journal article" date="2012" name="Stand. Genomic Sci.">
        <title>Complete genome sequence of the melanogenic marine bacterium Marinomonas mediterranea type strain (MMB-1(T)).</title>
        <authorList>
            <person name="Lucas-Elio P."/>
            <person name="Goodwin L."/>
            <person name="Woyke T."/>
            <person name="Pitluck S."/>
            <person name="Nolan M."/>
            <person name="Kyrpides N.C."/>
            <person name="Detter J.C."/>
            <person name="Copeland A."/>
            <person name="Teshima H."/>
            <person name="Bruce D."/>
            <person name="Detter C."/>
            <person name="Tapia R."/>
            <person name="Han S."/>
            <person name="Land M.L."/>
            <person name="Ivanova N."/>
            <person name="Mikhailova N."/>
            <person name="Johnston A.W."/>
            <person name="Sanchez-Amat A."/>
        </authorList>
    </citation>
    <scope>NUCLEOTIDE SEQUENCE [LARGE SCALE GENOMIC DNA]</scope>
    <source>
        <strain evidence="3">ATCC 700492 / JCM 21426 / NBRC 103028 / MMB-1</strain>
    </source>
</reference>
<evidence type="ECO:0000256" key="1">
    <source>
        <dbReference type="SAM" id="Coils"/>
    </source>
</evidence>
<dbReference type="KEGG" id="mme:Marme_1075"/>
<dbReference type="OrthoDB" id="9847382at2"/>
<dbReference type="PATRIC" id="fig|717774.3.peg.1115"/>
<accession>F2JTD2</accession>
<protein>
    <submittedName>
        <fullName evidence="2">Uncharacterized protein</fullName>
    </submittedName>
</protein>
<name>F2JTD2_MARM1</name>
<keyword evidence="1" id="KW-0175">Coiled coil</keyword>
<dbReference type="AlphaFoldDB" id="F2JTD2"/>
<dbReference type="HOGENOM" id="CLU_1693383_0_0_6"/>
<gene>
    <name evidence="2" type="ordered locus">Marme_1075</name>
</gene>
<evidence type="ECO:0000313" key="3">
    <source>
        <dbReference type="Proteomes" id="UP000001062"/>
    </source>
</evidence>
<dbReference type="Proteomes" id="UP000001062">
    <property type="component" value="Chromosome"/>
</dbReference>
<proteinExistence type="predicted"/>
<dbReference type="EMBL" id="CP002583">
    <property type="protein sequence ID" value="ADZ90350.1"/>
    <property type="molecule type" value="Genomic_DNA"/>
</dbReference>
<dbReference type="STRING" id="717774.Marme_1075"/>
<keyword evidence="3" id="KW-1185">Reference proteome</keyword>
<organism evidence="2 3">
    <name type="scientific">Marinomonas mediterranea (strain ATCC 700492 / JCM 21426 / NBRC 103028 / MMB-1)</name>
    <dbReference type="NCBI Taxonomy" id="717774"/>
    <lineage>
        <taxon>Bacteria</taxon>
        <taxon>Pseudomonadati</taxon>
        <taxon>Pseudomonadota</taxon>
        <taxon>Gammaproteobacteria</taxon>
        <taxon>Oceanospirillales</taxon>
        <taxon>Oceanospirillaceae</taxon>
        <taxon>Marinomonas</taxon>
    </lineage>
</organism>